<dbReference type="AlphaFoldDB" id="A0A250J9T5"/>
<dbReference type="EMBL" id="CP022098">
    <property type="protein sequence ID" value="ATB40257.1"/>
    <property type="molecule type" value="Genomic_DNA"/>
</dbReference>
<feature type="transmembrane region" description="Helical" evidence="4">
    <location>
        <begin position="309"/>
        <end position="328"/>
    </location>
</feature>
<feature type="domain" description="Major facilitator superfamily (MFS) profile" evidence="5">
    <location>
        <begin position="20"/>
        <end position="396"/>
    </location>
</feature>
<dbReference type="RefSeq" id="WP_095988154.1">
    <property type="nucleotide sequence ID" value="NZ_CP022098.1"/>
</dbReference>
<feature type="transmembrane region" description="Helical" evidence="4">
    <location>
        <begin position="221"/>
        <end position="244"/>
    </location>
</feature>
<evidence type="ECO:0000256" key="3">
    <source>
        <dbReference type="ARBA" id="ARBA00023136"/>
    </source>
</evidence>
<gene>
    <name evidence="6" type="ORF">CYFUS_005705</name>
</gene>
<dbReference type="InterPro" id="IPR036259">
    <property type="entry name" value="MFS_trans_sf"/>
</dbReference>
<dbReference type="KEGG" id="cfus:CYFUS_005705"/>
<evidence type="ECO:0000259" key="5">
    <source>
        <dbReference type="PROSITE" id="PS50850"/>
    </source>
</evidence>
<organism evidence="6 7">
    <name type="scientific">Cystobacter fuscus</name>
    <dbReference type="NCBI Taxonomy" id="43"/>
    <lineage>
        <taxon>Bacteria</taxon>
        <taxon>Pseudomonadati</taxon>
        <taxon>Myxococcota</taxon>
        <taxon>Myxococcia</taxon>
        <taxon>Myxococcales</taxon>
        <taxon>Cystobacterineae</taxon>
        <taxon>Archangiaceae</taxon>
        <taxon>Cystobacter</taxon>
    </lineage>
</organism>
<dbReference type="SUPFAM" id="SSF103473">
    <property type="entry name" value="MFS general substrate transporter"/>
    <property type="match status" value="1"/>
</dbReference>
<name>A0A250J9T5_9BACT</name>
<feature type="transmembrane region" description="Helical" evidence="4">
    <location>
        <begin position="20"/>
        <end position="40"/>
    </location>
</feature>
<protein>
    <submittedName>
        <fullName evidence="6">Membrane protein</fullName>
    </submittedName>
</protein>
<dbReference type="PROSITE" id="PS50850">
    <property type="entry name" value="MFS"/>
    <property type="match status" value="1"/>
</dbReference>
<feature type="transmembrane region" description="Helical" evidence="4">
    <location>
        <begin position="256"/>
        <end position="277"/>
    </location>
</feature>
<feature type="transmembrane region" description="Helical" evidence="4">
    <location>
        <begin position="87"/>
        <end position="107"/>
    </location>
</feature>
<dbReference type="Proteomes" id="UP000217257">
    <property type="component" value="Chromosome"/>
</dbReference>
<dbReference type="Gene3D" id="1.20.1250.20">
    <property type="entry name" value="MFS general substrate transporter like domains"/>
    <property type="match status" value="2"/>
</dbReference>
<accession>A0A250J9T5</accession>
<dbReference type="InterPro" id="IPR010645">
    <property type="entry name" value="MFS_4"/>
</dbReference>
<evidence type="ECO:0000256" key="1">
    <source>
        <dbReference type="ARBA" id="ARBA00022692"/>
    </source>
</evidence>
<dbReference type="GO" id="GO:0005886">
    <property type="term" value="C:plasma membrane"/>
    <property type="evidence" value="ECO:0007669"/>
    <property type="project" value="TreeGrafter"/>
</dbReference>
<feature type="transmembrane region" description="Helical" evidence="4">
    <location>
        <begin position="52"/>
        <end position="75"/>
    </location>
</feature>
<feature type="transmembrane region" description="Helical" evidence="4">
    <location>
        <begin position="175"/>
        <end position="195"/>
    </location>
</feature>
<dbReference type="Pfam" id="PF06779">
    <property type="entry name" value="MFS_4"/>
    <property type="match status" value="1"/>
</dbReference>
<dbReference type="InterPro" id="IPR020846">
    <property type="entry name" value="MFS_dom"/>
</dbReference>
<evidence type="ECO:0000313" key="6">
    <source>
        <dbReference type="EMBL" id="ATB40257.1"/>
    </source>
</evidence>
<feature type="transmembrane region" description="Helical" evidence="4">
    <location>
        <begin position="375"/>
        <end position="391"/>
    </location>
</feature>
<proteinExistence type="predicted"/>
<keyword evidence="1 4" id="KW-0812">Transmembrane</keyword>
<feature type="transmembrane region" description="Helical" evidence="4">
    <location>
        <begin position="147"/>
        <end position="169"/>
    </location>
</feature>
<evidence type="ECO:0000256" key="2">
    <source>
        <dbReference type="ARBA" id="ARBA00022989"/>
    </source>
</evidence>
<keyword evidence="2 4" id="KW-1133">Transmembrane helix</keyword>
<sequence>MTIHRSTTGASAGATARTPWAIFAGLSASLVGIGLARFAYTPLLPPMIQQHWFAASSVASLGAANLAGYLIGALSGRGLARHGSPVAVIRLMMLLTSVSFLACAFPLSEVWFFCWRLLSGVSGGAIMVLVSGVVLHQVPAGKRGLASGAIFLGIGLGVALSGTLVPLMLTVSLRAAWLTLGVAALLLTFASWGAWPAQDGAHKVPTLASPRRGRMSRPMRLLMAQYALMAVGLVPEMMFLVDYIGRALGKGGGLGAAAWVAYGVGAMAGPVLYGLAADRWGARAAIRLALAAQVLAVLGLMAATDNAALIALAAVIGSFPAGVVPLALGRVHELMEDPHARQAMWSRATVSFALSQAISGYACSAVYGLTGGHHLVLFGLGASALLIAFAIDARGQDARHRPAVAHAAHRAA</sequence>
<dbReference type="PANTHER" id="PTHR23537">
    <property type="match status" value="1"/>
</dbReference>
<feature type="transmembrane region" description="Helical" evidence="4">
    <location>
        <begin position="349"/>
        <end position="369"/>
    </location>
</feature>
<dbReference type="GO" id="GO:0022857">
    <property type="term" value="F:transmembrane transporter activity"/>
    <property type="evidence" value="ECO:0007669"/>
    <property type="project" value="InterPro"/>
</dbReference>
<reference evidence="6 7" key="1">
    <citation type="submission" date="2017-06" db="EMBL/GenBank/DDBJ databases">
        <title>Sequencing and comparative analysis of myxobacterial genomes.</title>
        <authorList>
            <person name="Rupp O."/>
            <person name="Goesmann A."/>
            <person name="Sogaard-Andersen L."/>
        </authorList>
    </citation>
    <scope>NUCLEOTIDE SEQUENCE [LARGE SCALE GENOMIC DNA]</scope>
    <source>
        <strain evidence="6 7">DSM 52655</strain>
    </source>
</reference>
<evidence type="ECO:0000256" key="4">
    <source>
        <dbReference type="SAM" id="Phobius"/>
    </source>
</evidence>
<feature type="transmembrane region" description="Helical" evidence="4">
    <location>
        <begin position="113"/>
        <end position="135"/>
    </location>
</feature>
<keyword evidence="3 4" id="KW-0472">Membrane</keyword>
<feature type="transmembrane region" description="Helical" evidence="4">
    <location>
        <begin position="284"/>
        <end position="303"/>
    </location>
</feature>
<dbReference type="PANTHER" id="PTHR23537:SF1">
    <property type="entry name" value="SUGAR TRANSPORTER"/>
    <property type="match status" value="1"/>
</dbReference>
<evidence type="ECO:0000313" key="7">
    <source>
        <dbReference type="Proteomes" id="UP000217257"/>
    </source>
</evidence>